<accession>A0ABU8UVR0</accession>
<keyword evidence="3" id="KW-1185">Reference proteome</keyword>
<dbReference type="EMBL" id="JBBKAK010000002">
    <property type="protein sequence ID" value="MEJ8673003.1"/>
    <property type="molecule type" value="Genomic_DNA"/>
</dbReference>
<sequence>MEAGATGREKRREREQELLAKMVAEVADGGGEVQVHHGAAAGAWSLTGTGPARPRFPPGTQWRQEIGTVPARRRR</sequence>
<gene>
    <name evidence="2" type="ORF">WKI71_45320</name>
</gene>
<protein>
    <submittedName>
        <fullName evidence="2">Uncharacterized protein</fullName>
    </submittedName>
</protein>
<organism evidence="2 3">
    <name type="scientific">Streptomyces machairae</name>
    <dbReference type="NCBI Taxonomy" id="3134109"/>
    <lineage>
        <taxon>Bacteria</taxon>
        <taxon>Bacillati</taxon>
        <taxon>Actinomycetota</taxon>
        <taxon>Actinomycetes</taxon>
        <taxon>Kitasatosporales</taxon>
        <taxon>Streptomycetaceae</taxon>
        <taxon>Streptomyces</taxon>
    </lineage>
</organism>
<reference evidence="2 3" key="1">
    <citation type="submission" date="2024-03" db="EMBL/GenBank/DDBJ databases">
        <title>Novel Streptomyces species of biotechnological and ecological value are a feature of Machair soil.</title>
        <authorList>
            <person name="Prole J.R."/>
            <person name="Goodfellow M."/>
            <person name="Allenby N."/>
            <person name="Ward A.C."/>
        </authorList>
    </citation>
    <scope>NUCLEOTIDE SEQUENCE [LARGE SCALE GENOMIC DNA]</scope>
    <source>
        <strain evidence="2 3">MS1.AVA.1</strain>
    </source>
</reference>
<proteinExistence type="predicted"/>
<evidence type="ECO:0000313" key="2">
    <source>
        <dbReference type="EMBL" id="MEJ8673003.1"/>
    </source>
</evidence>
<comment type="caution">
    <text evidence="2">The sequence shown here is derived from an EMBL/GenBank/DDBJ whole genome shotgun (WGS) entry which is preliminary data.</text>
</comment>
<evidence type="ECO:0000256" key="1">
    <source>
        <dbReference type="SAM" id="MobiDB-lite"/>
    </source>
</evidence>
<dbReference type="Proteomes" id="UP001376459">
    <property type="component" value="Unassembled WGS sequence"/>
</dbReference>
<name>A0ABU8UVR0_9ACTN</name>
<feature type="region of interest" description="Disordered" evidence="1">
    <location>
        <begin position="44"/>
        <end position="75"/>
    </location>
</feature>
<evidence type="ECO:0000313" key="3">
    <source>
        <dbReference type="Proteomes" id="UP001376459"/>
    </source>
</evidence>